<evidence type="ECO:0000313" key="2">
    <source>
        <dbReference type="Proteomes" id="UP000313395"/>
    </source>
</evidence>
<reference evidence="1 2" key="1">
    <citation type="submission" date="2019-06" db="EMBL/GenBank/DDBJ databases">
        <title>Description Trichococcus psychrophilus sp. nov., isolated from a cold spring, by genomic and phenotypic analyses.</title>
        <authorList>
            <person name="Zakharyuk A."/>
        </authorList>
    </citation>
    <scope>NUCLEOTIDE SEQUENCE [LARGE SCALE GENOMIC DNA]</scope>
    <source>
        <strain evidence="1 2">SKBG</strain>
    </source>
</reference>
<dbReference type="AlphaFoldDB" id="A0A5C5E6R7"/>
<proteinExistence type="predicted"/>
<dbReference type="Proteomes" id="UP000313395">
    <property type="component" value="Unassembled WGS sequence"/>
</dbReference>
<comment type="caution">
    <text evidence="1">The sequence shown here is derived from an EMBL/GenBank/DDBJ whole genome shotgun (WGS) entry which is preliminary data.</text>
</comment>
<name>A0A5C5E6R7_9LACT</name>
<keyword evidence="2" id="KW-1185">Reference proteome</keyword>
<organism evidence="1 2">
    <name type="scientific">Trichococcus shcherbakoviae subsp. psychrophilus</name>
    <dbReference type="NCBI Taxonomy" id="2585775"/>
    <lineage>
        <taxon>Bacteria</taxon>
        <taxon>Bacillati</taxon>
        <taxon>Bacillota</taxon>
        <taxon>Bacilli</taxon>
        <taxon>Lactobacillales</taxon>
        <taxon>Carnobacteriaceae</taxon>
        <taxon>Trichococcus</taxon>
    </lineage>
</organism>
<protein>
    <submittedName>
        <fullName evidence="1">Uncharacterized protein</fullName>
    </submittedName>
</protein>
<accession>A0A5C5E6R7</accession>
<sequence length="230" mass="26611">MTFLQMNELILPKFKAEKDVWEDYVKYKNNLYSREFSIDEIKDINLIYPGKKTWKRENGSIVYDYLVNCKGNAISHAEIVVDVYNKVIQQPASKKQSFADELKDFLTVLARDGEPPGLTVNLISSNDLPPTKDLLAKTKTSVDYNISFEDLSLLIPWISLQEDINYPMNKGYQGRKMSFYRYFESIHSATAAGQKEISVFEVINRTKNKGQKPPDFWPTVNYDSIRNLNQ</sequence>
<gene>
    <name evidence="1" type="ORF">FHK04_05190</name>
</gene>
<evidence type="ECO:0000313" key="1">
    <source>
        <dbReference type="EMBL" id="TNV68919.1"/>
    </source>
</evidence>
<dbReference type="EMBL" id="VENO01000002">
    <property type="protein sequence ID" value="TNV68919.1"/>
    <property type="molecule type" value="Genomic_DNA"/>
</dbReference>
<dbReference type="RefSeq" id="WP_140185679.1">
    <property type="nucleotide sequence ID" value="NZ_VENO01000002.1"/>
</dbReference>